<dbReference type="Pfam" id="PF01323">
    <property type="entry name" value="DSBA"/>
    <property type="match status" value="1"/>
</dbReference>
<dbReference type="EMBL" id="JACBZO010000001">
    <property type="protein sequence ID" value="NYI42109.1"/>
    <property type="molecule type" value="Genomic_DNA"/>
</dbReference>
<sequence length="218" mass="23886">MITVDVWSDVACRWCYLGKHRLEAAIEASGEDVAVVWHSFQLDPTIPHGQHTPHGEALAKKFNTTPERITEMNQRLIDLGAAEGLEYRFDKYMQANTRDAHRVLHLAQDHGLGNEMKDRLMRGQFTEGAIVDDADTLVAMAVEVGLDADEVRAVLASDKYDDAVQADIDEAAALGATGVPFFVFDRKFAVSGAQPVRTFADALRRSAEARSAEAAATS</sequence>
<dbReference type="CDD" id="cd03024">
    <property type="entry name" value="DsbA_FrnE"/>
    <property type="match status" value="1"/>
</dbReference>
<proteinExistence type="predicted"/>
<dbReference type="SUPFAM" id="SSF52833">
    <property type="entry name" value="Thioredoxin-like"/>
    <property type="match status" value="1"/>
</dbReference>
<dbReference type="InterPro" id="IPR036249">
    <property type="entry name" value="Thioredoxin-like_sf"/>
</dbReference>
<reference evidence="2 3" key="1">
    <citation type="submission" date="2020-07" db="EMBL/GenBank/DDBJ databases">
        <title>Sequencing the genomes of 1000 actinobacteria strains.</title>
        <authorList>
            <person name="Klenk H.-P."/>
        </authorList>
    </citation>
    <scope>NUCLEOTIDE SEQUENCE [LARGE SCALE GENOMIC DNA]</scope>
    <source>
        <strain evidence="2 3">DSM 19970</strain>
    </source>
</reference>
<dbReference type="AlphaFoldDB" id="A0A7Y9ZB46"/>
<dbReference type="Proteomes" id="UP000547973">
    <property type="component" value="Unassembled WGS sequence"/>
</dbReference>
<evidence type="ECO:0000313" key="3">
    <source>
        <dbReference type="Proteomes" id="UP000547973"/>
    </source>
</evidence>
<protein>
    <submittedName>
        <fullName evidence="2">Putative DsbA family dithiol-disulfide isomerase</fullName>
    </submittedName>
</protein>
<name>A0A7Y9ZB46_9MICO</name>
<comment type="caution">
    <text evidence="2">The sequence shown here is derived from an EMBL/GenBank/DDBJ whole genome shotgun (WGS) entry which is preliminary data.</text>
</comment>
<keyword evidence="3" id="KW-1185">Reference proteome</keyword>
<evidence type="ECO:0000313" key="2">
    <source>
        <dbReference type="EMBL" id="NYI42109.1"/>
    </source>
</evidence>
<dbReference type="GO" id="GO:0016491">
    <property type="term" value="F:oxidoreductase activity"/>
    <property type="evidence" value="ECO:0007669"/>
    <property type="project" value="InterPro"/>
</dbReference>
<dbReference type="InterPro" id="IPR001853">
    <property type="entry name" value="DSBA-like_thioredoxin_dom"/>
</dbReference>
<dbReference type="RefSeq" id="WP_062073996.1">
    <property type="nucleotide sequence ID" value="NZ_BBRC01000002.1"/>
</dbReference>
<feature type="domain" description="DSBA-like thioredoxin" evidence="1">
    <location>
        <begin position="3"/>
        <end position="203"/>
    </location>
</feature>
<gene>
    <name evidence="2" type="ORF">BKA03_002228</name>
</gene>
<dbReference type="PANTHER" id="PTHR13887:SF41">
    <property type="entry name" value="THIOREDOXIN SUPERFAMILY PROTEIN"/>
    <property type="match status" value="1"/>
</dbReference>
<dbReference type="GO" id="GO:0016853">
    <property type="term" value="F:isomerase activity"/>
    <property type="evidence" value="ECO:0007669"/>
    <property type="project" value="UniProtKB-KW"/>
</dbReference>
<organism evidence="2 3">
    <name type="scientific">Demequina lutea</name>
    <dbReference type="NCBI Taxonomy" id="431489"/>
    <lineage>
        <taxon>Bacteria</taxon>
        <taxon>Bacillati</taxon>
        <taxon>Actinomycetota</taxon>
        <taxon>Actinomycetes</taxon>
        <taxon>Micrococcales</taxon>
        <taxon>Demequinaceae</taxon>
        <taxon>Demequina</taxon>
    </lineage>
</organism>
<keyword evidence="2" id="KW-0413">Isomerase</keyword>
<evidence type="ECO:0000259" key="1">
    <source>
        <dbReference type="Pfam" id="PF01323"/>
    </source>
</evidence>
<dbReference type="Gene3D" id="3.40.30.10">
    <property type="entry name" value="Glutaredoxin"/>
    <property type="match status" value="1"/>
</dbReference>
<dbReference type="OrthoDB" id="9799122at2"/>
<accession>A0A7Y9ZB46</accession>
<dbReference type="PANTHER" id="PTHR13887">
    <property type="entry name" value="GLUTATHIONE S-TRANSFERASE KAPPA"/>
    <property type="match status" value="1"/>
</dbReference>